<dbReference type="PANTHER" id="PTHR30244:SF34">
    <property type="entry name" value="DTDP-4-AMINO-4,6-DIDEOXYGALACTOSE TRANSAMINASE"/>
    <property type="match status" value="1"/>
</dbReference>
<dbReference type="InterPro" id="IPR015422">
    <property type="entry name" value="PyrdxlP-dep_Trfase_small"/>
</dbReference>
<dbReference type="Gene3D" id="3.40.640.10">
    <property type="entry name" value="Type I PLP-dependent aspartate aminotransferase-like (Major domain)"/>
    <property type="match status" value="1"/>
</dbReference>
<keyword evidence="4" id="KW-0808">Transferase</keyword>
<keyword evidence="2 3" id="KW-0663">Pyridoxal phosphate</keyword>
<dbReference type="AlphaFoldDB" id="A0A9D8KGC2"/>
<proteinExistence type="inferred from homology"/>
<evidence type="ECO:0000313" key="5">
    <source>
        <dbReference type="Proteomes" id="UP000809273"/>
    </source>
</evidence>
<protein>
    <submittedName>
        <fullName evidence="4">DegT/DnrJ/EryC1/StrS family aminotransferase</fullName>
    </submittedName>
</protein>
<dbReference type="InterPro" id="IPR015421">
    <property type="entry name" value="PyrdxlP-dep_Trfase_major"/>
</dbReference>
<sequence>MRRAPTNSFYNSQGGLLRSALSLGGEKDISAFEEAFADYIGVRRAFLVGSGTSALYIILKALKNLYRGSEVVLPAYTVPTLTLAIERAGLKTRLSDIDIKTFNLDPKRLGDVTSGDTLSVVPVHMFGFPMDLSEIKRQAEREGFCVIEDCAQAPGAELFGKRVGGGSGVGFFSMCKGKIISTFRGGVITASDPDIAREIGREIESLPTPGVLFNPMLFVTLFLMHYATNPAIYGPLFRLIEPFKSTVVHEHFEPTLATSFVARLGKIQIEAIGGQIERRVENGKALYSALKGIEGITLPAIVDGASPAYNHLPVMIEEKDKIDHIARLLFKRGIDTARMYGRPIHKIYDLGYSASHDPFPEATRLSERLLVLPVHPGVTGRDLEIVIKTFREIFV</sequence>
<dbReference type="Pfam" id="PF01041">
    <property type="entry name" value="DegT_DnrJ_EryC1"/>
    <property type="match status" value="2"/>
</dbReference>
<evidence type="ECO:0000256" key="1">
    <source>
        <dbReference type="PIRSR" id="PIRSR000390-1"/>
    </source>
</evidence>
<reference evidence="4" key="2">
    <citation type="submission" date="2021-01" db="EMBL/GenBank/DDBJ databases">
        <authorList>
            <person name="Hahn C.R."/>
            <person name="Youssef N.H."/>
            <person name="Elshahed M."/>
        </authorList>
    </citation>
    <scope>NUCLEOTIDE SEQUENCE</scope>
    <source>
        <strain evidence="4">Zod_Metabat.24</strain>
    </source>
</reference>
<gene>
    <name evidence="4" type="ORF">JW984_08820</name>
</gene>
<comment type="similarity">
    <text evidence="3">Belongs to the DegT/DnrJ/EryC1 family.</text>
</comment>
<evidence type="ECO:0000313" key="4">
    <source>
        <dbReference type="EMBL" id="MBN1573281.1"/>
    </source>
</evidence>
<dbReference type="Gene3D" id="3.90.1150.10">
    <property type="entry name" value="Aspartate Aminotransferase, domain 1"/>
    <property type="match status" value="1"/>
</dbReference>
<dbReference type="InterPro" id="IPR000653">
    <property type="entry name" value="DegT/StrS_aminotransferase"/>
</dbReference>
<feature type="active site" description="Proton acceptor" evidence="1">
    <location>
        <position position="178"/>
    </location>
</feature>
<comment type="caution">
    <text evidence="4">The sequence shown here is derived from an EMBL/GenBank/DDBJ whole genome shotgun (WGS) entry which is preliminary data.</text>
</comment>
<evidence type="ECO:0000256" key="2">
    <source>
        <dbReference type="PIRSR" id="PIRSR000390-2"/>
    </source>
</evidence>
<dbReference type="GO" id="GO:0008483">
    <property type="term" value="F:transaminase activity"/>
    <property type="evidence" value="ECO:0007669"/>
    <property type="project" value="UniProtKB-KW"/>
</dbReference>
<dbReference type="PANTHER" id="PTHR30244">
    <property type="entry name" value="TRANSAMINASE"/>
    <property type="match status" value="1"/>
</dbReference>
<dbReference type="SUPFAM" id="SSF53383">
    <property type="entry name" value="PLP-dependent transferases"/>
    <property type="match status" value="1"/>
</dbReference>
<dbReference type="EMBL" id="JAFGIX010000046">
    <property type="protein sequence ID" value="MBN1573281.1"/>
    <property type="molecule type" value="Genomic_DNA"/>
</dbReference>
<dbReference type="GO" id="GO:0030170">
    <property type="term" value="F:pyridoxal phosphate binding"/>
    <property type="evidence" value="ECO:0007669"/>
    <property type="project" value="TreeGrafter"/>
</dbReference>
<dbReference type="GO" id="GO:0000271">
    <property type="term" value="P:polysaccharide biosynthetic process"/>
    <property type="evidence" value="ECO:0007669"/>
    <property type="project" value="TreeGrafter"/>
</dbReference>
<accession>A0A9D8KGC2</accession>
<evidence type="ECO:0000256" key="3">
    <source>
        <dbReference type="RuleBase" id="RU004508"/>
    </source>
</evidence>
<organism evidence="4 5">
    <name type="scientific">Candidatus Zymogenus saltonus</name>
    <dbReference type="NCBI Taxonomy" id="2844893"/>
    <lineage>
        <taxon>Bacteria</taxon>
        <taxon>Deltaproteobacteria</taxon>
        <taxon>Candidatus Zymogenia</taxon>
        <taxon>Candidatus Zymogeniales</taxon>
        <taxon>Candidatus Zymogenaceae</taxon>
        <taxon>Candidatus Zymogenus</taxon>
    </lineage>
</organism>
<keyword evidence="4" id="KW-0032">Aminotransferase</keyword>
<dbReference type="Proteomes" id="UP000809273">
    <property type="component" value="Unassembled WGS sequence"/>
</dbReference>
<name>A0A9D8KGC2_9DELT</name>
<feature type="modified residue" description="N6-(pyridoxal phosphate)lysine" evidence="2">
    <location>
        <position position="178"/>
    </location>
</feature>
<dbReference type="PIRSF" id="PIRSF000390">
    <property type="entry name" value="PLP_StrS"/>
    <property type="match status" value="1"/>
</dbReference>
<reference evidence="4" key="1">
    <citation type="journal article" date="2021" name="Environ. Microbiol.">
        <title>Genomic characterization of three novel Desulfobacterota classes expand the metabolic and phylogenetic diversity of the phylum.</title>
        <authorList>
            <person name="Murphy C.L."/>
            <person name="Biggerstaff J."/>
            <person name="Eichhorn A."/>
            <person name="Ewing E."/>
            <person name="Shahan R."/>
            <person name="Soriano D."/>
            <person name="Stewart S."/>
            <person name="VanMol K."/>
            <person name="Walker R."/>
            <person name="Walters P."/>
            <person name="Elshahed M.S."/>
            <person name="Youssef N.H."/>
        </authorList>
    </citation>
    <scope>NUCLEOTIDE SEQUENCE</scope>
    <source>
        <strain evidence="4">Zod_Metabat.24</strain>
    </source>
</reference>
<dbReference type="InterPro" id="IPR015424">
    <property type="entry name" value="PyrdxlP-dep_Trfase"/>
</dbReference>